<name>A0AAQ4E8J2_AMBAM</name>
<dbReference type="Proteomes" id="UP001321473">
    <property type="component" value="Unassembled WGS sequence"/>
</dbReference>
<accession>A0AAQ4E8J2</accession>
<reference evidence="2 3" key="1">
    <citation type="journal article" date="2023" name="Arcadia Sci">
        <title>De novo assembly of a long-read Amblyomma americanum tick genome.</title>
        <authorList>
            <person name="Chou S."/>
            <person name="Poskanzer K.E."/>
            <person name="Rollins M."/>
            <person name="Thuy-Boun P.S."/>
        </authorList>
    </citation>
    <scope>NUCLEOTIDE SEQUENCE [LARGE SCALE GENOMIC DNA]</scope>
    <source>
        <strain evidence="2">F_SG_1</strain>
        <tissue evidence="2">Salivary glands</tissue>
    </source>
</reference>
<feature type="region of interest" description="Disordered" evidence="1">
    <location>
        <begin position="64"/>
        <end position="168"/>
    </location>
</feature>
<evidence type="ECO:0000313" key="2">
    <source>
        <dbReference type="EMBL" id="KAK8771056.1"/>
    </source>
</evidence>
<feature type="region of interest" description="Disordered" evidence="1">
    <location>
        <begin position="19"/>
        <end position="38"/>
    </location>
</feature>
<keyword evidence="3" id="KW-1185">Reference proteome</keyword>
<comment type="caution">
    <text evidence="2">The sequence shown here is derived from an EMBL/GenBank/DDBJ whole genome shotgun (WGS) entry which is preliminary data.</text>
</comment>
<dbReference type="AlphaFoldDB" id="A0AAQ4E8J2"/>
<feature type="compositionally biased region" description="Polar residues" evidence="1">
    <location>
        <begin position="74"/>
        <end position="97"/>
    </location>
</feature>
<gene>
    <name evidence="2" type="ORF">V5799_025698</name>
</gene>
<feature type="compositionally biased region" description="Polar residues" evidence="1">
    <location>
        <begin position="142"/>
        <end position="159"/>
    </location>
</feature>
<protein>
    <submittedName>
        <fullName evidence="2">Uncharacterized protein</fullName>
    </submittedName>
</protein>
<sequence>MPVLRLRLFAYSSFARDARPLHHARRSSEAPSSREQGLNEHDFTPCCMICGQAHLTGSADCKGKFRRLQRSKPVAQQHQGEQPNKSSKSPGNKTGKSGQAAGKQGSRKQPPPTSKKAKFGTGDKPPAFQAGDSPPPPPLATAQLQHQSGSRSNGATGSGCSCHHGVPN</sequence>
<evidence type="ECO:0000313" key="3">
    <source>
        <dbReference type="Proteomes" id="UP001321473"/>
    </source>
</evidence>
<evidence type="ECO:0000256" key="1">
    <source>
        <dbReference type="SAM" id="MobiDB-lite"/>
    </source>
</evidence>
<proteinExistence type="predicted"/>
<dbReference type="EMBL" id="JARKHS020020190">
    <property type="protein sequence ID" value="KAK8771056.1"/>
    <property type="molecule type" value="Genomic_DNA"/>
</dbReference>
<organism evidence="2 3">
    <name type="scientific">Amblyomma americanum</name>
    <name type="common">Lone star tick</name>
    <dbReference type="NCBI Taxonomy" id="6943"/>
    <lineage>
        <taxon>Eukaryota</taxon>
        <taxon>Metazoa</taxon>
        <taxon>Ecdysozoa</taxon>
        <taxon>Arthropoda</taxon>
        <taxon>Chelicerata</taxon>
        <taxon>Arachnida</taxon>
        <taxon>Acari</taxon>
        <taxon>Parasitiformes</taxon>
        <taxon>Ixodida</taxon>
        <taxon>Ixodoidea</taxon>
        <taxon>Ixodidae</taxon>
        <taxon>Amblyomminae</taxon>
        <taxon>Amblyomma</taxon>
    </lineage>
</organism>